<evidence type="ECO:0000313" key="2">
    <source>
        <dbReference type="Proteomes" id="UP000242146"/>
    </source>
</evidence>
<reference evidence="1 2" key="1">
    <citation type="submission" date="2016-07" db="EMBL/GenBank/DDBJ databases">
        <title>Pervasive Adenine N6-methylation of Active Genes in Fungi.</title>
        <authorList>
            <consortium name="DOE Joint Genome Institute"/>
            <person name="Mondo S.J."/>
            <person name="Dannebaum R.O."/>
            <person name="Kuo R.C."/>
            <person name="Labutti K."/>
            <person name="Haridas S."/>
            <person name="Kuo A."/>
            <person name="Salamov A."/>
            <person name="Ahrendt S.R."/>
            <person name="Lipzen A."/>
            <person name="Sullivan W."/>
            <person name="Andreopoulos W.B."/>
            <person name="Clum A."/>
            <person name="Lindquist E."/>
            <person name="Daum C."/>
            <person name="Ramamoorthy G.K."/>
            <person name="Gryganskyi A."/>
            <person name="Culley D."/>
            <person name="Magnuson J.K."/>
            <person name="James T.Y."/>
            <person name="O'Malley M.A."/>
            <person name="Stajich J.E."/>
            <person name="Spatafora J.W."/>
            <person name="Visel A."/>
            <person name="Grigoriev I.V."/>
        </authorList>
    </citation>
    <scope>NUCLEOTIDE SEQUENCE [LARGE SCALE GENOMIC DNA]</scope>
    <source>
        <strain evidence="1 2">NRRL 3301</strain>
    </source>
</reference>
<keyword evidence="2" id="KW-1185">Reference proteome</keyword>
<protein>
    <submittedName>
        <fullName evidence="1">Uncharacterized protein</fullName>
    </submittedName>
</protein>
<dbReference type="Proteomes" id="UP000242146">
    <property type="component" value="Unassembled WGS sequence"/>
</dbReference>
<gene>
    <name evidence="1" type="ORF">DM01DRAFT_309651</name>
</gene>
<name>A0A1X2G2X5_9FUNG</name>
<evidence type="ECO:0000313" key="1">
    <source>
        <dbReference type="EMBL" id="ORX43322.1"/>
    </source>
</evidence>
<accession>A0A1X2G2X5</accession>
<organism evidence="1 2">
    <name type="scientific">Hesseltinella vesiculosa</name>
    <dbReference type="NCBI Taxonomy" id="101127"/>
    <lineage>
        <taxon>Eukaryota</taxon>
        <taxon>Fungi</taxon>
        <taxon>Fungi incertae sedis</taxon>
        <taxon>Mucoromycota</taxon>
        <taxon>Mucoromycotina</taxon>
        <taxon>Mucoromycetes</taxon>
        <taxon>Mucorales</taxon>
        <taxon>Cunninghamellaceae</taxon>
        <taxon>Hesseltinella</taxon>
    </lineage>
</organism>
<dbReference type="AlphaFoldDB" id="A0A1X2G2X5"/>
<dbReference type="EMBL" id="MCGT01000056">
    <property type="protein sequence ID" value="ORX43322.1"/>
    <property type="molecule type" value="Genomic_DNA"/>
</dbReference>
<comment type="caution">
    <text evidence="1">The sequence shown here is derived from an EMBL/GenBank/DDBJ whole genome shotgun (WGS) entry which is preliminary data.</text>
</comment>
<dbReference type="STRING" id="101127.A0A1X2G2X5"/>
<sequence>MAAKSDMKGTLSQLSFCLATANVLDHFSRLSSSAGSEQPPWLKHSPKTSQLQLEMCNLWTKMAMASVEYPDDQTGAIPVLATYACGLEKWIWEPIINLVADALKTIRDGGNNSSDILRNANRALICLEKVAKSPKACERLAGTFRTALRCERPLHDLVLGLLQCVLLSQDIFEVEGLFKSDEAACNLRSGLTISCLQVIEAYQYNQQALITWLKWKQADTTLVSLLISFAKPQKIWPVLTRMTHKGQLPQILYSLRILEMLAIIDEGARQLVGRDFLPRLAEWLACNTYQKLKTK</sequence>
<proteinExistence type="predicted"/>